<keyword evidence="1 2" id="KW-0597">Phosphoprotein</keyword>
<keyword evidence="6" id="KW-1185">Reference proteome</keyword>
<dbReference type="OrthoDB" id="9812260at2"/>
<dbReference type="SUPFAM" id="SSF52172">
    <property type="entry name" value="CheY-like"/>
    <property type="match status" value="1"/>
</dbReference>
<feature type="domain" description="Response regulatory" evidence="3">
    <location>
        <begin position="13"/>
        <end position="131"/>
    </location>
</feature>
<dbReference type="Pfam" id="PF00990">
    <property type="entry name" value="GGDEF"/>
    <property type="match status" value="1"/>
</dbReference>
<evidence type="ECO:0000313" key="6">
    <source>
        <dbReference type="Proteomes" id="UP000192761"/>
    </source>
</evidence>
<evidence type="ECO:0000313" key="5">
    <source>
        <dbReference type="EMBL" id="SMC16176.1"/>
    </source>
</evidence>
<accession>A0A1W1WWQ8</accession>
<protein>
    <submittedName>
        <fullName evidence="5">Diguanylate cyclase (GGDEF) domain-containing protein</fullName>
    </submittedName>
</protein>
<proteinExistence type="predicted"/>
<dbReference type="PANTHER" id="PTHR44591">
    <property type="entry name" value="STRESS RESPONSE REGULATOR PROTEIN 1"/>
    <property type="match status" value="1"/>
</dbReference>
<dbReference type="GO" id="GO:0000160">
    <property type="term" value="P:phosphorelay signal transduction system"/>
    <property type="evidence" value="ECO:0007669"/>
    <property type="project" value="InterPro"/>
</dbReference>
<dbReference type="STRING" id="1121001.SAMN02745857_00119"/>
<dbReference type="RefSeq" id="WP_084088602.1">
    <property type="nucleotide sequence ID" value="NZ_FWXD01000001.1"/>
</dbReference>
<dbReference type="PANTHER" id="PTHR44591:SF3">
    <property type="entry name" value="RESPONSE REGULATORY DOMAIN-CONTAINING PROTEIN"/>
    <property type="match status" value="1"/>
</dbReference>
<dbReference type="PROSITE" id="PS50110">
    <property type="entry name" value="RESPONSE_REGULATORY"/>
    <property type="match status" value="1"/>
</dbReference>
<dbReference type="InterPro" id="IPR001789">
    <property type="entry name" value="Sig_transdc_resp-reg_receiver"/>
</dbReference>
<dbReference type="AlphaFoldDB" id="A0A1W1WWQ8"/>
<dbReference type="EMBL" id="FWXD01000001">
    <property type="protein sequence ID" value="SMC16176.1"/>
    <property type="molecule type" value="Genomic_DNA"/>
</dbReference>
<organism evidence="5 6">
    <name type="scientific">Andreprevotia lacus DSM 23236</name>
    <dbReference type="NCBI Taxonomy" id="1121001"/>
    <lineage>
        <taxon>Bacteria</taxon>
        <taxon>Pseudomonadati</taxon>
        <taxon>Pseudomonadota</taxon>
        <taxon>Betaproteobacteria</taxon>
        <taxon>Neisseriales</taxon>
        <taxon>Chitinibacteraceae</taxon>
        <taxon>Andreprevotia</taxon>
    </lineage>
</organism>
<dbReference type="InterPro" id="IPR011006">
    <property type="entry name" value="CheY-like_superfamily"/>
</dbReference>
<name>A0A1W1WWQ8_9NEIS</name>
<dbReference type="SMART" id="SM00448">
    <property type="entry name" value="REC"/>
    <property type="match status" value="1"/>
</dbReference>
<dbReference type="CDD" id="cd00156">
    <property type="entry name" value="REC"/>
    <property type="match status" value="1"/>
</dbReference>
<dbReference type="InterPro" id="IPR050595">
    <property type="entry name" value="Bact_response_regulator"/>
</dbReference>
<dbReference type="Pfam" id="PF00072">
    <property type="entry name" value="Response_reg"/>
    <property type="match status" value="1"/>
</dbReference>
<dbReference type="Proteomes" id="UP000192761">
    <property type="component" value="Unassembled WGS sequence"/>
</dbReference>
<dbReference type="InterPro" id="IPR000160">
    <property type="entry name" value="GGDEF_dom"/>
</dbReference>
<feature type="modified residue" description="4-aspartylphosphate" evidence="2">
    <location>
        <position position="62"/>
    </location>
</feature>
<dbReference type="CDD" id="cd01949">
    <property type="entry name" value="GGDEF"/>
    <property type="match status" value="1"/>
</dbReference>
<dbReference type="Gene3D" id="3.30.70.270">
    <property type="match status" value="1"/>
</dbReference>
<evidence type="ECO:0000256" key="1">
    <source>
        <dbReference type="ARBA" id="ARBA00022553"/>
    </source>
</evidence>
<dbReference type="InterPro" id="IPR029787">
    <property type="entry name" value="Nucleotide_cyclase"/>
</dbReference>
<dbReference type="NCBIfam" id="TIGR00254">
    <property type="entry name" value="GGDEF"/>
    <property type="match status" value="1"/>
</dbReference>
<evidence type="ECO:0000259" key="3">
    <source>
        <dbReference type="PROSITE" id="PS50110"/>
    </source>
</evidence>
<reference evidence="5 6" key="1">
    <citation type="submission" date="2017-04" db="EMBL/GenBank/DDBJ databases">
        <authorList>
            <person name="Afonso C.L."/>
            <person name="Miller P.J."/>
            <person name="Scott M.A."/>
            <person name="Spackman E."/>
            <person name="Goraichik I."/>
            <person name="Dimitrov K.M."/>
            <person name="Suarez D.L."/>
            <person name="Swayne D.E."/>
        </authorList>
    </citation>
    <scope>NUCLEOTIDE SEQUENCE [LARGE SCALE GENOMIC DNA]</scope>
    <source>
        <strain evidence="5 6">DSM 23236</strain>
    </source>
</reference>
<evidence type="ECO:0000256" key="2">
    <source>
        <dbReference type="PROSITE-ProRule" id="PRU00169"/>
    </source>
</evidence>
<dbReference type="PROSITE" id="PS50887">
    <property type="entry name" value="GGDEF"/>
    <property type="match status" value="1"/>
</dbReference>
<feature type="domain" description="GGDEF" evidence="4">
    <location>
        <begin position="180"/>
        <end position="312"/>
    </location>
</feature>
<evidence type="ECO:0000259" key="4">
    <source>
        <dbReference type="PROSITE" id="PS50887"/>
    </source>
</evidence>
<dbReference type="SMART" id="SM00267">
    <property type="entry name" value="GGDEF"/>
    <property type="match status" value="1"/>
</dbReference>
<gene>
    <name evidence="5" type="ORF">SAMN02745857_00119</name>
</gene>
<dbReference type="Gene3D" id="3.40.50.2300">
    <property type="match status" value="1"/>
</dbReference>
<sequence>MTQEATELAPLPTVLIVDDSRIVRATVRKHLSEHYNVLEEADGEAGWRRLQTEYNVQLLVSDLTMPELDGMGLLARIRGSGDGRLMQLPIIIISGEEDEETKRRCVECGANDFITKSTDRSEMLARVAANIRHAQTQKELETARTQQAETATTDHTGAGTHHLLMLQTEQSLAFAHRHHSEVTLLLIEIDHFGHLQDKLGTRLAEQMLGLMAKHLGAKLRREDTLAHVEGPQFAVVSPGTTLNEARILGERLRLAIAGARVHFRDELVQVTASIAAANSIHDQQTSAAGLFAAATERLYAAAGNNRLLIPDQPERRSSPLLAEAMVMLHKGLDDDVKPHLPALMKNLLPLLELANREMGLGWPLDKLQQPS</sequence>
<dbReference type="SUPFAM" id="SSF55073">
    <property type="entry name" value="Nucleotide cyclase"/>
    <property type="match status" value="1"/>
</dbReference>
<dbReference type="InterPro" id="IPR043128">
    <property type="entry name" value="Rev_trsase/Diguanyl_cyclase"/>
</dbReference>